<reference evidence="1 2" key="1">
    <citation type="submission" date="2012-02" db="EMBL/GenBank/DDBJ databases">
        <title>Complete genome sequence of Phycisphaera mikurensis NBRC 102666.</title>
        <authorList>
            <person name="Ankai A."/>
            <person name="Hosoyama A."/>
            <person name="Terui Y."/>
            <person name="Sekine M."/>
            <person name="Fukai R."/>
            <person name="Kato Y."/>
            <person name="Nakamura S."/>
            <person name="Yamada-Narita S."/>
            <person name="Kawakoshi A."/>
            <person name="Fukunaga Y."/>
            <person name="Yamazaki S."/>
            <person name="Fujita N."/>
        </authorList>
    </citation>
    <scope>NUCLEOTIDE SEQUENCE [LARGE SCALE GENOMIC DNA]</scope>
    <source>
        <strain evidence="2">NBRC 102666 / KCTC 22515 / FYK2301M01</strain>
    </source>
</reference>
<evidence type="ECO:0000313" key="2">
    <source>
        <dbReference type="Proteomes" id="UP000007881"/>
    </source>
</evidence>
<dbReference type="OrthoDB" id="188274at2"/>
<dbReference type="KEGG" id="phm:PSMK_10760"/>
<sequence>MSWYDSGPSKPLGELKEEALELIAKPPKRWGAIRPVAAEGRQQTRTLLGTAFFEASLRYAGSASRATKAKGYLRHHCLVDLQVKDGDARATTAREGGGADGRVYGLETYETAFRLKPPPKRWWRNAVASLRAQLTPADASALAAGQLPAAVEAALSEPACPLLPQRRGVATSCDCLDGDSACKHLLCTMLGLAVLIDRDPLLLLRAHGLDPAALMPDLAEALPGEADTPADALDAATAADLFGF</sequence>
<dbReference type="AlphaFoldDB" id="I0ID97"/>
<evidence type="ECO:0008006" key="3">
    <source>
        <dbReference type="Google" id="ProtNLM"/>
    </source>
</evidence>
<dbReference type="PANTHER" id="PTHR38133:SF1">
    <property type="entry name" value="SLR1429 PROTEIN"/>
    <property type="match status" value="1"/>
</dbReference>
<name>I0ID97_PHYMF</name>
<dbReference type="Proteomes" id="UP000007881">
    <property type="component" value="Chromosome"/>
</dbReference>
<dbReference type="RefSeq" id="WP_014436454.1">
    <property type="nucleotide sequence ID" value="NC_017080.1"/>
</dbReference>
<keyword evidence="2" id="KW-1185">Reference proteome</keyword>
<protein>
    <recommendedName>
        <fullName evidence="3">SWIM-type domain-containing protein</fullName>
    </recommendedName>
</protein>
<proteinExistence type="predicted"/>
<dbReference type="EMBL" id="AP012338">
    <property type="protein sequence ID" value="BAM03235.1"/>
    <property type="molecule type" value="Genomic_DNA"/>
</dbReference>
<evidence type="ECO:0000313" key="1">
    <source>
        <dbReference type="EMBL" id="BAM03235.1"/>
    </source>
</evidence>
<dbReference type="eggNOG" id="COG4279">
    <property type="taxonomic scope" value="Bacteria"/>
</dbReference>
<accession>I0ID97</accession>
<dbReference type="HOGENOM" id="CLU_1137221_0_0_0"/>
<organism evidence="1 2">
    <name type="scientific">Phycisphaera mikurensis (strain NBRC 102666 / KCTC 22515 / FYK2301M01)</name>
    <dbReference type="NCBI Taxonomy" id="1142394"/>
    <lineage>
        <taxon>Bacteria</taxon>
        <taxon>Pseudomonadati</taxon>
        <taxon>Planctomycetota</taxon>
        <taxon>Phycisphaerae</taxon>
        <taxon>Phycisphaerales</taxon>
        <taxon>Phycisphaeraceae</taxon>
        <taxon>Phycisphaera</taxon>
    </lineage>
</organism>
<dbReference type="STRING" id="1142394.PSMK_10760"/>
<dbReference type="PANTHER" id="PTHR38133">
    <property type="entry name" value="SLR1429 PROTEIN"/>
    <property type="match status" value="1"/>
</dbReference>
<gene>
    <name evidence="1" type="ordered locus">PSMK_10760</name>
</gene>